<name>A0A8S1X270_9CILI</name>
<accession>A0A8S1X270</accession>
<dbReference type="InterPro" id="IPR006073">
    <property type="entry name" value="GTP-bd"/>
</dbReference>
<gene>
    <name evidence="3" type="ORF">PPENT_87.1.T1070052</name>
</gene>
<comment type="caution">
    <text evidence="3">The sequence shown here is derived from an EMBL/GenBank/DDBJ whole genome shotgun (WGS) entry which is preliminary data.</text>
</comment>
<reference evidence="3" key="1">
    <citation type="submission" date="2021-01" db="EMBL/GenBank/DDBJ databases">
        <authorList>
            <consortium name="Genoscope - CEA"/>
            <person name="William W."/>
        </authorList>
    </citation>
    <scope>NUCLEOTIDE SEQUENCE</scope>
</reference>
<keyword evidence="4" id="KW-1185">Reference proteome</keyword>
<proteinExistence type="predicted"/>
<sequence>MDDEEKKINMILEVIDFLNGMLQKINENIEKKKKTILLIGNTGSGKSTIFNFLSGAKFDFQNKQIILIEEKGKKFSKQGDSMKSITFEPNFNMIENDYILIDFPGFKDTNGTKNQLSIQLMFNEIVTSTEVILAVVIQQPCVKLIERGQTIQEIVQDAFTSQYSKINSIGLIVNRFDDRLEDEPATKYMKQQLQDKGQDAKENGFIYKALSENIMIIREIDPVKQIFTDEKKETLIKQLQSIKPVSFQPDKVDQDNIVSDYIEAKLNRLFIEYEGSLIKNRDEAKKKGEIKQFQTTLNDKLKEIDQFKHDDLNLVIEWMKKTILSVISEEIDNFLKIFKFFFKYKANIFGFKKLNTHIEGLKAKIQSIVQEIQADIQRIDDEQKKLNEQIEQQQRKHREYLKQLDDDLKEYKRQKREELKQKQEDERKIQENKKAEIAKQKQKQEEEQAKQQAIREELKKQKEIQEEKQKQLKLAEEKKQSEKKNLIKKLTTSENSISKLKADKQKYIKEQEGIYMKAWGGDWSSDYNKKISNYDKQIETEVNNKDKILQDLLKY</sequence>
<protein>
    <recommendedName>
        <fullName evidence="2">G domain-containing protein</fullName>
    </recommendedName>
</protein>
<evidence type="ECO:0000256" key="1">
    <source>
        <dbReference type="SAM" id="MobiDB-lite"/>
    </source>
</evidence>
<dbReference type="Proteomes" id="UP000689195">
    <property type="component" value="Unassembled WGS sequence"/>
</dbReference>
<feature type="compositionally biased region" description="Basic and acidic residues" evidence="1">
    <location>
        <begin position="465"/>
        <end position="485"/>
    </location>
</feature>
<dbReference type="Pfam" id="PF01926">
    <property type="entry name" value="MMR_HSR1"/>
    <property type="match status" value="1"/>
</dbReference>
<feature type="domain" description="G" evidence="2">
    <location>
        <begin position="36"/>
        <end position="142"/>
    </location>
</feature>
<organism evidence="3 4">
    <name type="scientific">Paramecium pentaurelia</name>
    <dbReference type="NCBI Taxonomy" id="43138"/>
    <lineage>
        <taxon>Eukaryota</taxon>
        <taxon>Sar</taxon>
        <taxon>Alveolata</taxon>
        <taxon>Ciliophora</taxon>
        <taxon>Intramacronucleata</taxon>
        <taxon>Oligohymenophorea</taxon>
        <taxon>Peniculida</taxon>
        <taxon>Parameciidae</taxon>
        <taxon>Paramecium</taxon>
    </lineage>
</organism>
<evidence type="ECO:0000259" key="2">
    <source>
        <dbReference type="Pfam" id="PF01926"/>
    </source>
</evidence>
<dbReference type="AlphaFoldDB" id="A0A8S1X270"/>
<dbReference type="CDD" id="cd00882">
    <property type="entry name" value="Ras_like_GTPase"/>
    <property type="match status" value="1"/>
</dbReference>
<evidence type="ECO:0000313" key="4">
    <source>
        <dbReference type="Proteomes" id="UP000689195"/>
    </source>
</evidence>
<dbReference type="OrthoDB" id="8954335at2759"/>
<feature type="region of interest" description="Disordered" evidence="1">
    <location>
        <begin position="465"/>
        <end position="493"/>
    </location>
</feature>
<dbReference type="GO" id="GO:0005525">
    <property type="term" value="F:GTP binding"/>
    <property type="evidence" value="ECO:0007669"/>
    <property type="project" value="InterPro"/>
</dbReference>
<evidence type="ECO:0000313" key="3">
    <source>
        <dbReference type="EMBL" id="CAD8194569.1"/>
    </source>
</evidence>
<dbReference type="EMBL" id="CAJJDO010000107">
    <property type="protein sequence ID" value="CAD8194569.1"/>
    <property type="molecule type" value="Genomic_DNA"/>
</dbReference>